<sequence length="164" mass="17887">MPTRRSFSLSLLAAAGLTLGCNDFVQNAGNYTLQVVEVMRDDCEMLSSPEAPWDASVVITGQVVRINFAINPELLDMQLVGRFLAGGERFMVDGTRGNAAVHVRGQDCLLDQVSVHLEGTTQCATAFDGALRVRYESRLQESCACELWTRFEAVQDSATCPVVP</sequence>
<evidence type="ECO:0008006" key="3">
    <source>
        <dbReference type="Google" id="ProtNLM"/>
    </source>
</evidence>
<evidence type="ECO:0000313" key="2">
    <source>
        <dbReference type="Proteomes" id="UP001291309"/>
    </source>
</evidence>
<name>A0ABU5GWC8_9BACT</name>
<organism evidence="1 2">
    <name type="scientific">Hyalangium rubrum</name>
    <dbReference type="NCBI Taxonomy" id="3103134"/>
    <lineage>
        <taxon>Bacteria</taxon>
        <taxon>Pseudomonadati</taxon>
        <taxon>Myxococcota</taxon>
        <taxon>Myxococcia</taxon>
        <taxon>Myxococcales</taxon>
        <taxon>Cystobacterineae</taxon>
        <taxon>Archangiaceae</taxon>
        <taxon>Hyalangium</taxon>
    </lineage>
</organism>
<keyword evidence="2" id="KW-1185">Reference proteome</keyword>
<dbReference type="RefSeq" id="WP_321544057.1">
    <property type="nucleotide sequence ID" value="NZ_JAXIVS010000001.1"/>
</dbReference>
<reference evidence="1 2" key="1">
    <citation type="submission" date="2023-12" db="EMBL/GenBank/DDBJ databases">
        <title>the genome sequence of Hyalangium sp. s54d21.</title>
        <authorList>
            <person name="Zhang X."/>
        </authorList>
    </citation>
    <scope>NUCLEOTIDE SEQUENCE [LARGE SCALE GENOMIC DNA]</scope>
    <source>
        <strain evidence="2">s54d21</strain>
    </source>
</reference>
<dbReference type="PROSITE" id="PS51257">
    <property type="entry name" value="PROKAR_LIPOPROTEIN"/>
    <property type="match status" value="1"/>
</dbReference>
<comment type="caution">
    <text evidence="1">The sequence shown here is derived from an EMBL/GenBank/DDBJ whole genome shotgun (WGS) entry which is preliminary data.</text>
</comment>
<dbReference type="Proteomes" id="UP001291309">
    <property type="component" value="Unassembled WGS sequence"/>
</dbReference>
<protein>
    <recommendedName>
        <fullName evidence="3">Lipoprotein</fullName>
    </recommendedName>
</protein>
<proteinExistence type="predicted"/>
<dbReference type="EMBL" id="JAXIVS010000001">
    <property type="protein sequence ID" value="MDY7225346.1"/>
    <property type="molecule type" value="Genomic_DNA"/>
</dbReference>
<gene>
    <name evidence="1" type="ORF">SYV04_03095</name>
</gene>
<evidence type="ECO:0000313" key="1">
    <source>
        <dbReference type="EMBL" id="MDY7225346.1"/>
    </source>
</evidence>
<accession>A0ABU5GWC8</accession>